<feature type="compositionally biased region" description="Polar residues" evidence="1">
    <location>
        <begin position="131"/>
        <end position="140"/>
    </location>
</feature>
<comment type="caution">
    <text evidence="2">The sequence shown here is derived from an EMBL/GenBank/DDBJ whole genome shotgun (WGS) entry which is preliminary data.</text>
</comment>
<keyword evidence="3" id="KW-1185">Reference proteome</keyword>
<protein>
    <submittedName>
        <fullName evidence="2">Uncharacterized protein</fullName>
    </submittedName>
</protein>
<dbReference type="EMBL" id="QGKV02000759">
    <property type="protein sequence ID" value="KAF3564191.1"/>
    <property type="molecule type" value="Genomic_DNA"/>
</dbReference>
<evidence type="ECO:0000256" key="1">
    <source>
        <dbReference type="SAM" id="MobiDB-lite"/>
    </source>
</evidence>
<accession>A0ABQ7CVP3</accession>
<evidence type="ECO:0000313" key="3">
    <source>
        <dbReference type="Proteomes" id="UP000266723"/>
    </source>
</evidence>
<gene>
    <name evidence="2" type="ORF">DY000_02019936</name>
</gene>
<feature type="compositionally biased region" description="Basic and acidic residues" evidence="1">
    <location>
        <begin position="141"/>
        <end position="155"/>
    </location>
</feature>
<name>A0ABQ7CVP3_BRACR</name>
<evidence type="ECO:0000313" key="2">
    <source>
        <dbReference type="EMBL" id="KAF3564191.1"/>
    </source>
</evidence>
<proteinExistence type="predicted"/>
<feature type="region of interest" description="Disordered" evidence="1">
    <location>
        <begin position="101"/>
        <end position="155"/>
    </location>
</feature>
<organism evidence="2 3">
    <name type="scientific">Brassica cretica</name>
    <name type="common">Mustard</name>
    <dbReference type="NCBI Taxonomy" id="69181"/>
    <lineage>
        <taxon>Eukaryota</taxon>
        <taxon>Viridiplantae</taxon>
        <taxon>Streptophyta</taxon>
        <taxon>Embryophyta</taxon>
        <taxon>Tracheophyta</taxon>
        <taxon>Spermatophyta</taxon>
        <taxon>Magnoliopsida</taxon>
        <taxon>eudicotyledons</taxon>
        <taxon>Gunneridae</taxon>
        <taxon>Pentapetalae</taxon>
        <taxon>rosids</taxon>
        <taxon>malvids</taxon>
        <taxon>Brassicales</taxon>
        <taxon>Brassicaceae</taxon>
        <taxon>Brassiceae</taxon>
        <taxon>Brassica</taxon>
    </lineage>
</organism>
<sequence>MCLIALNKPNQTRPLSRLRERGAASPPLGSYSLLELQGATPISKRPRDATAIFAEHIRFAFESKKARSDVCEPCYRGALMPGEEAHSSAKRSFILLSAQSVEEPRYETSPTRTRTTDKQQTRERRRQKQRPITNRTTTKPQRLEAPKRQGERWRRRLDETRVGRVYLGI</sequence>
<reference evidence="2 3" key="1">
    <citation type="journal article" date="2020" name="BMC Genomics">
        <title>Intraspecific diversification of the crop wild relative Brassica cretica Lam. using demographic model selection.</title>
        <authorList>
            <person name="Kioukis A."/>
            <person name="Michalopoulou V.A."/>
            <person name="Briers L."/>
            <person name="Pirintsos S."/>
            <person name="Studholme D.J."/>
            <person name="Pavlidis P."/>
            <person name="Sarris P.F."/>
        </authorList>
    </citation>
    <scope>NUCLEOTIDE SEQUENCE [LARGE SCALE GENOMIC DNA]</scope>
    <source>
        <strain evidence="3">cv. PFS-1207/04</strain>
    </source>
</reference>
<dbReference type="Proteomes" id="UP000266723">
    <property type="component" value="Unassembled WGS sequence"/>
</dbReference>